<feature type="chain" id="PRO_5029880931" evidence="2">
    <location>
        <begin position="30"/>
        <end position="77"/>
    </location>
</feature>
<organism evidence="3 4">
    <name type="scientific">Mycolicibacterium sediminis</name>
    <dbReference type="NCBI Taxonomy" id="1286180"/>
    <lineage>
        <taxon>Bacteria</taxon>
        <taxon>Bacillati</taxon>
        <taxon>Actinomycetota</taxon>
        <taxon>Actinomycetes</taxon>
        <taxon>Mycobacteriales</taxon>
        <taxon>Mycobacteriaceae</taxon>
        <taxon>Mycolicibacterium</taxon>
    </lineage>
</organism>
<reference evidence="3 4" key="1">
    <citation type="journal article" date="2019" name="Emerg. Microbes Infect.">
        <title>Comprehensive subspecies identification of 175 nontuberculous mycobacteria species based on 7547 genomic profiles.</title>
        <authorList>
            <person name="Matsumoto Y."/>
            <person name="Kinjo T."/>
            <person name="Motooka D."/>
            <person name="Nabeya D."/>
            <person name="Jung N."/>
            <person name="Uechi K."/>
            <person name="Horii T."/>
            <person name="Iida T."/>
            <person name="Fujita J."/>
            <person name="Nakamura S."/>
        </authorList>
    </citation>
    <scope>NUCLEOTIDE SEQUENCE [LARGE SCALE GENOMIC DNA]</scope>
    <source>
        <strain evidence="3 4">JCM 17899</strain>
    </source>
</reference>
<feature type="signal peptide" evidence="2">
    <location>
        <begin position="1"/>
        <end position="29"/>
    </location>
</feature>
<accession>A0A7I7QN57</accession>
<keyword evidence="4" id="KW-1185">Reference proteome</keyword>
<keyword evidence="2" id="KW-0732">Signal</keyword>
<feature type="compositionally biased region" description="Low complexity" evidence="1">
    <location>
        <begin position="51"/>
        <end position="69"/>
    </location>
</feature>
<protein>
    <submittedName>
        <fullName evidence="3">Uncharacterized protein</fullName>
    </submittedName>
</protein>
<evidence type="ECO:0000313" key="4">
    <source>
        <dbReference type="Proteomes" id="UP000467193"/>
    </source>
</evidence>
<gene>
    <name evidence="3" type="ORF">MSEDJ_19240</name>
</gene>
<sequence>MSLKMIAVTPLLAAAGIAVGLAGAPAALAQDPCDAAVSTSRCLGPEGVDGGTAPSAAPAPGAQNGPYGPWGNVPPLG</sequence>
<feature type="region of interest" description="Disordered" evidence="1">
    <location>
        <begin position="44"/>
        <end position="77"/>
    </location>
</feature>
<dbReference type="AlphaFoldDB" id="A0A7I7QN57"/>
<proteinExistence type="predicted"/>
<dbReference type="RefSeq" id="WP_163796668.1">
    <property type="nucleotide sequence ID" value="NZ_AP022588.1"/>
</dbReference>
<dbReference type="EMBL" id="AP022588">
    <property type="protein sequence ID" value="BBY27828.1"/>
    <property type="molecule type" value="Genomic_DNA"/>
</dbReference>
<name>A0A7I7QN57_9MYCO</name>
<evidence type="ECO:0000256" key="2">
    <source>
        <dbReference type="SAM" id="SignalP"/>
    </source>
</evidence>
<dbReference type="Proteomes" id="UP000467193">
    <property type="component" value="Chromosome"/>
</dbReference>
<dbReference type="KEGG" id="msei:MSEDJ_19240"/>
<evidence type="ECO:0000256" key="1">
    <source>
        <dbReference type="SAM" id="MobiDB-lite"/>
    </source>
</evidence>
<evidence type="ECO:0000313" key="3">
    <source>
        <dbReference type="EMBL" id="BBY27828.1"/>
    </source>
</evidence>